<accession>A0ACD1AB75</accession>
<keyword evidence="2" id="KW-1185">Reference proteome</keyword>
<gene>
    <name evidence="1" type="ORF">FRZ06_09580</name>
</gene>
<evidence type="ECO:0000313" key="1">
    <source>
        <dbReference type="EMBL" id="QOX63583.1"/>
    </source>
</evidence>
<dbReference type="Proteomes" id="UP000594014">
    <property type="component" value="Chromosome"/>
</dbReference>
<name>A0ACD1AB75_9FIRM</name>
<evidence type="ECO:0000313" key="2">
    <source>
        <dbReference type="Proteomes" id="UP000594014"/>
    </source>
</evidence>
<reference evidence="1" key="1">
    <citation type="submission" date="2019-08" db="EMBL/GenBank/DDBJ databases">
        <title>Genome sequence of Clostridiales bacterium MT110.</title>
        <authorList>
            <person name="Cao J."/>
        </authorList>
    </citation>
    <scope>NUCLEOTIDE SEQUENCE</scope>
    <source>
        <strain evidence="1">MT110</strain>
    </source>
</reference>
<protein>
    <submittedName>
        <fullName evidence="1">Cobalt-precorrin 5A hydrolase</fullName>
    </submittedName>
</protein>
<organism evidence="1 2">
    <name type="scientific">Anoxybacterium hadale</name>
    <dbReference type="NCBI Taxonomy" id="3408580"/>
    <lineage>
        <taxon>Bacteria</taxon>
        <taxon>Bacillati</taxon>
        <taxon>Bacillota</taxon>
        <taxon>Clostridia</taxon>
        <taxon>Peptostreptococcales</taxon>
        <taxon>Anaerovoracaceae</taxon>
        <taxon>Anoxybacterium</taxon>
    </lineage>
</organism>
<dbReference type="EMBL" id="CP042469">
    <property type="protein sequence ID" value="QOX63583.1"/>
    <property type="molecule type" value="Genomic_DNA"/>
</dbReference>
<keyword evidence="1" id="KW-0378">Hydrolase</keyword>
<sequence>MHCSINASPERSGLGHLQTGVVLTLLTPYLSMFWTANKCCWLTVFARYRSFTMNIAIISFTKSGAVICRGLKTGLNELGHSCDGYGKAPFAEEEGLEYFTEKLDQWTKTAFETKDAILFVGACGIAVRSIAPYIRNKAVDPAVIVIDEKGHFAISLLSGHLGGANELTRSIAQVIGAVPVITTATDLNGCFAVDEWAKKNRLKIGSMDLAKDISAALLRGETVGVVSDYPIEGTLPDGLVLLSESLASQGLLDEFRGHDDADSSRLNDTSDPPHSPAKIPRMGFRISLWEREGPFEKTLHLIPAAVTLGIGCRKGVLAETAEEFFYDVCKEHGLSTASIERLCSIDLKKEEHAINQLARRLDVPIEFYPAEELSRVPGEFTASEFVASITGVDNVCERAAVLGGHGELIIRKQSRNGVTIAAAVRKVGYQWIQE</sequence>
<proteinExistence type="predicted"/>